<organism evidence="1 2">
    <name type="scientific">Dillenia turbinata</name>
    <dbReference type="NCBI Taxonomy" id="194707"/>
    <lineage>
        <taxon>Eukaryota</taxon>
        <taxon>Viridiplantae</taxon>
        <taxon>Streptophyta</taxon>
        <taxon>Embryophyta</taxon>
        <taxon>Tracheophyta</taxon>
        <taxon>Spermatophyta</taxon>
        <taxon>Magnoliopsida</taxon>
        <taxon>eudicotyledons</taxon>
        <taxon>Gunneridae</taxon>
        <taxon>Pentapetalae</taxon>
        <taxon>Dilleniales</taxon>
        <taxon>Dilleniaceae</taxon>
        <taxon>Dillenia</taxon>
    </lineage>
</organism>
<name>A0AAN8YZE6_9MAGN</name>
<dbReference type="EMBL" id="JBAMMX010000022">
    <property type="protein sequence ID" value="KAK6918647.1"/>
    <property type="molecule type" value="Genomic_DNA"/>
</dbReference>
<dbReference type="PANTHER" id="PTHR37754">
    <property type="entry name" value="CALCIUM ION-BINDING PROTEIN"/>
    <property type="match status" value="1"/>
</dbReference>
<accession>A0AAN8YZE6</accession>
<evidence type="ECO:0000313" key="2">
    <source>
        <dbReference type="Proteomes" id="UP001370490"/>
    </source>
</evidence>
<gene>
    <name evidence="1" type="ORF">RJ641_017069</name>
</gene>
<sequence length="175" mass="19360">MGLVLSAALGAVGAPLTPTKALVDVLVDKIYKQYEEKDGLKDFEGFHCAILDIYSFFGNKEEINRDHKAMIFTGLVTPPAAVYTKKALENQSKLQALKYVPDIVFVPVSTATCLISVKLLARAMLGLIIFEIQFLLLVHAPGFGMGMDSFLYWSKKPFPILISFPHPFPHECPLS</sequence>
<keyword evidence="2" id="KW-1185">Reference proteome</keyword>
<comment type="caution">
    <text evidence="1">The sequence shown here is derived from an EMBL/GenBank/DDBJ whole genome shotgun (WGS) entry which is preliminary data.</text>
</comment>
<proteinExistence type="predicted"/>
<evidence type="ECO:0000313" key="1">
    <source>
        <dbReference type="EMBL" id="KAK6918647.1"/>
    </source>
</evidence>
<dbReference type="Proteomes" id="UP001370490">
    <property type="component" value="Unassembled WGS sequence"/>
</dbReference>
<dbReference type="AlphaFoldDB" id="A0AAN8YZE6"/>
<protein>
    <submittedName>
        <fullName evidence="1">Uncharacterized protein</fullName>
    </submittedName>
</protein>
<reference evidence="1 2" key="1">
    <citation type="submission" date="2023-12" db="EMBL/GenBank/DDBJ databases">
        <title>A high-quality genome assembly for Dillenia turbinata (Dilleniales).</title>
        <authorList>
            <person name="Chanderbali A."/>
        </authorList>
    </citation>
    <scope>NUCLEOTIDE SEQUENCE [LARGE SCALE GENOMIC DNA]</scope>
    <source>
        <strain evidence="1">LSX21</strain>
        <tissue evidence="1">Leaf</tissue>
    </source>
</reference>
<dbReference type="PANTHER" id="PTHR37754:SF1">
    <property type="entry name" value="CALCIUM ION-BINDING PROTEIN"/>
    <property type="match status" value="1"/>
</dbReference>